<dbReference type="Proteomes" id="UP000762676">
    <property type="component" value="Unassembled WGS sequence"/>
</dbReference>
<evidence type="ECO:0000256" key="10">
    <source>
        <dbReference type="SAM" id="Phobius"/>
    </source>
</evidence>
<reference evidence="11 12" key="1">
    <citation type="journal article" date="2021" name="Elife">
        <title>Chloroplast acquisition without the gene transfer in kleptoplastic sea slugs, Plakobranchus ocellatus.</title>
        <authorList>
            <person name="Maeda T."/>
            <person name="Takahashi S."/>
            <person name="Yoshida T."/>
            <person name="Shimamura S."/>
            <person name="Takaki Y."/>
            <person name="Nagai Y."/>
            <person name="Toyoda A."/>
            <person name="Suzuki Y."/>
            <person name="Arimoto A."/>
            <person name="Ishii H."/>
            <person name="Satoh N."/>
            <person name="Nishiyama T."/>
            <person name="Hasebe M."/>
            <person name="Maruyama T."/>
            <person name="Minagawa J."/>
            <person name="Obokata J."/>
            <person name="Shigenobu S."/>
        </authorList>
    </citation>
    <scope>NUCLEOTIDE SEQUENCE [LARGE SCALE GENOMIC DNA]</scope>
</reference>
<evidence type="ECO:0000256" key="9">
    <source>
        <dbReference type="ARBA" id="ARBA00023136"/>
    </source>
</evidence>
<dbReference type="GO" id="GO:0000139">
    <property type="term" value="C:Golgi membrane"/>
    <property type="evidence" value="ECO:0007669"/>
    <property type="project" value="UniProtKB-SubCell"/>
</dbReference>
<organism evidence="11 12">
    <name type="scientific">Elysia marginata</name>
    <dbReference type="NCBI Taxonomy" id="1093978"/>
    <lineage>
        <taxon>Eukaryota</taxon>
        <taxon>Metazoa</taxon>
        <taxon>Spiralia</taxon>
        <taxon>Lophotrochozoa</taxon>
        <taxon>Mollusca</taxon>
        <taxon>Gastropoda</taxon>
        <taxon>Heterobranchia</taxon>
        <taxon>Euthyneura</taxon>
        <taxon>Panpulmonata</taxon>
        <taxon>Sacoglossa</taxon>
        <taxon>Placobranchoidea</taxon>
        <taxon>Plakobranchidae</taxon>
        <taxon>Elysia</taxon>
    </lineage>
</organism>
<keyword evidence="12" id="KW-1185">Reference proteome</keyword>
<sequence length="563" mass="64326">MASITWRGRYLGRGGQVMALLLAVVVVSMFFTVGFREPCSCPNQSVPTRLDHKSLNFSMLLPALQDNHRTASENAVTADGDEADLRSTAFPQGEQVFDDLKPEKNALQANDETDPGLPDIMSNLSLADIKHMTWGDDLDVEAFTAWAEFHVTSNISNNFLLPEFLIRAQNACTSETELIVLMPSVPEHVFVRELVRQTWAGSLYGMPWPRRRLHLKTSLVFMLGTYGLPENKLNLLKEESDDYGDLVTASFVDSYRNLTLKMITGLEWVAQYCPSASYILKCDLDTFVNLPLMTRLLKSVGEKLPRFVFGGRHETLNPPVLRSGRWSISLEEYPFPVFPPYVMGHSYVLTAGLAPQMVRLAHKIPTVPSEDSFITGVLACILKATRLYHDAFANNFKRPLPCNIVFNEDVSMTKMSVSHLLLMWRHVLTNSCSARELTPRANMVTQQGKKKHQQLTILNQKQQAQPDLREKQMQAEEWKNPWQNNNKNNLINFNQPQQQKQLEVAPWQNHPQINRLQFNQELQRQEQSQDVPLWKLQQRQMGISKDALDNPWQIPDFDKNIHQ</sequence>
<accession>A0AAV4EWU9</accession>
<protein>
    <submittedName>
        <fullName evidence="11">Beta-1,3-galactosyltransferase 1-like</fullName>
    </submittedName>
</protein>
<dbReference type="PANTHER" id="PTHR11214:SF3">
    <property type="entry name" value="BETA-1,3-GALACTOSYLTRANSFERASE 6"/>
    <property type="match status" value="1"/>
</dbReference>
<evidence type="ECO:0000256" key="2">
    <source>
        <dbReference type="ARBA" id="ARBA00008661"/>
    </source>
</evidence>
<evidence type="ECO:0000313" key="11">
    <source>
        <dbReference type="EMBL" id="GFR65632.1"/>
    </source>
</evidence>
<evidence type="ECO:0000256" key="8">
    <source>
        <dbReference type="ARBA" id="ARBA00023034"/>
    </source>
</evidence>
<evidence type="ECO:0000256" key="6">
    <source>
        <dbReference type="ARBA" id="ARBA00022968"/>
    </source>
</evidence>
<keyword evidence="5 10" id="KW-0812">Transmembrane</keyword>
<keyword evidence="6" id="KW-0735">Signal-anchor</keyword>
<dbReference type="GO" id="GO:0006493">
    <property type="term" value="P:protein O-linked glycosylation"/>
    <property type="evidence" value="ECO:0007669"/>
    <property type="project" value="TreeGrafter"/>
</dbReference>
<proteinExistence type="inferred from homology"/>
<keyword evidence="3" id="KW-0328">Glycosyltransferase</keyword>
<gene>
    <name evidence="11" type="ORF">ElyMa_003664400</name>
</gene>
<comment type="similarity">
    <text evidence="2">Belongs to the glycosyltransferase 31 family.</text>
</comment>
<keyword evidence="7 10" id="KW-1133">Transmembrane helix</keyword>
<dbReference type="EMBL" id="BMAT01007493">
    <property type="protein sequence ID" value="GFR65632.1"/>
    <property type="molecule type" value="Genomic_DNA"/>
</dbReference>
<keyword evidence="4" id="KW-0808">Transferase</keyword>
<dbReference type="InterPro" id="IPR002659">
    <property type="entry name" value="Glyco_trans_31"/>
</dbReference>
<evidence type="ECO:0000256" key="4">
    <source>
        <dbReference type="ARBA" id="ARBA00022679"/>
    </source>
</evidence>
<dbReference type="GO" id="GO:0016758">
    <property type="term" value="F:hexosyltransferase activity"/>
    <property type="evidence" value="ECO:0007669"/>
    <property type="project" value="InterPro"/>
</dbReference>
<feature type="transmembrane region" description="Helical" evidence="10">
    <location>
        <begin position="17"/>
        <end position="35"/>
    </location>
</feature>
<evidence type="ECO:0000256" key="7">
    <source>
        <dbReference type="ARBA" id="ARBA00022989"/>
    </source>
</evidence>
<keyword evidence="8" id="KW-0333">Golgi apparatus</keyword>
<dbReference type="PANTHER" id="PTHR11214">
    <property type="entry name" value="BETA-1,3-N-ACETYLGLUCOSAMINYLTRANSFERASE"/>
    <property type="match status" value="1"/>
</dbReference>
<evidence type="ECO:0000256" key="5">
    <source>
        <dbReference type="ARBA" id="ARBA00022692"/>
    </source>
</evidence>
<evidence type="ECO:0000256" key="1">
    <source>
        <dbReference type="ARBA" id="ARBA00004323"/>
    </source>
</evidence>
<keyword evidence="9 10" id="KW-0472">Membrane</keyword>
<comment type="caution">
    <text evidence="11">The sequence shown here is derived from an EMBL/GenBank/DDBJ whole genome shotgun (WGS) entry which is preliminary data.</text>
</comment>
<evidence type="ECO:0000256" key="3">
    <source>
        <dbReference type="ARBA" id="ARBA00022676"/>
    </source>
</evidence>
<dbReference type="Pfam" id="PF01762">
    <property type="entry name" value="Galactosyl_T"/>
    <property type="match status" value="1"/>
</dbReference>
<evidence type="ECO:0000313" key="12">
    <source>
        <dbReference type="Proteomes" id="UP000762676"/>
    </source>
</evidence>
<dbReference type="Gene3D" id="3.90.550.50">
    <property type="match status" value="1"/>
</dbReference>
<name>A0AAV4EWU9_9GAST</name>
<dbReference type="AlphaFoldDB" id="A0AAV4EWU9"/>
<comment type="subcellular location">
    <subcellularLocation>
        <location evidence="1">Golgi apparatus membrane</location>
        <topology evidence="1">Single-pass type II membrane protein</topology>
    </subcellularLocation>
</comment>